<evidence type="ECO:0000259" key="1">
    <source>
        <dbReference type="Pfam" id="PF26610"/>
    </source>
</evidence>
<evidence type="ECO:0000313" key="2">
    <source>
        <dbReference type="EMBL" id="MDE1465891.1"/>
    </source>
</evidence>
<dbReference type="Pfam" id="PF26610">
    <property type="entry name" value="YbbD_head"/>
    <property type="match status" value="1"/>
</dbReference>
<reference evidence="2 3" key="1">
    <citation type="submission" date="2022-11" db="EMBL/GenBank/DDBJ databases">
        <title>Spartinivicinus poritis sp. nov., isolated from scleractinian coral Porites lutea.</title>
        <authorList>
            <person name="Zhang G."/>
            <person name="Cai L."/>
            <person name="Wei Q."/>
        </authorList>
    </citation>
    <scope>NUCLEOTIDE SEQUENCE [LARGE SCALE GENOMIC DNA]</scope>
    <source>
        <strain evidence="2 3">A2-2</strain>
    </source>
</reference>
<proteinExistence type="predicted"/>
<feature type="domain" description="YbbD head" evidence="1">
    <location>
        <begin position="18"/>
        <end position="68"/>
    </location>
</feature>
<dbReference type="EMBL" id="JAPMOU010000098">
    <property type="protein sequence ID" value="MDE1465891.1"/>
    <property type="molecule type" value="Genomic_DNA"/>
</dbReference>
<dbReference type="InterPro" id="IPR058827">
    <property type="entry name" value="YbbD_head"/>
</dbReference>
<keyword evidence="3" id="KW-1185">Reference proteome</keyword>
<dbReference type="Proteomes" id="UP001528823">
    <property type="component" value="Unassembled WGS sequence"/>
</dbReference>
<sequence>MKHFLVLVVITVLSGCSDDTSSSYTSYAEAKQDKLFARGWLPDILPTTTVNITTKNNLDINTSQGNFTIPLNDLKQFTRELSFIKNNHYCFFDNNSTSKASWQFLIDAESGYVEYTYSPNNEACSIE</sequence>
<name>A0ABT5UHP9_9GAMM</name>
<evidence type="ECO:0000313" key="3">
    <source>
        <dbReference type="Proteomes" id="UP001528823"/>
    </source>
</evidence>
<gene>
    <name evidence="2" type="ORF">ORQ98_28410</name>
</gene>
<organism evidence="2 3">
    <name type="scientific">Spartinivicinus poritis</name>
    <dbReference type="NCBI Taxonomy" id="2994640"/>
    <lineage>
        <taxon>Bacteria</taxon>
        <taxon>Pseudomonadati</taxon>
        <taxon>Pseudomonadota</taxon>
        <taxon>Gammaproteobacteria</taxon>
        <taxon>Oceanospirillales</taxon>
        <taxon>Zooshikellaceae</taxon>
        <taxon>Spartinivicinus</taxon>
    </lineage>
</organism>
<accession>A0ABT5UHP9</accession>
<dbReference type="PROSITE" id="PS51257">
    <property type="entry name" value="PROKAR_LIPOPROTEIN"/>
    <property type="match status" value="1"/>
</dbReference>
<protein>
    <recommendedName>
        <fullName evidence="1">YbbD head domain-containing protein</fullName>
    </recommendedName>
</protein>
<dbReference type="RefSeq" id="WP_274692192.1">
    <property type="nucleotide sequence ID" value="NZ_JAPMOU010000098.1"/>
</dbReference>
<comment type="caution">
    <text evidence="2">The sequence shown here is derived from an EMBL/GenBank/DDBJ whole genome shotgun (WGS) entry which is preliminary data.</text>
</comment>